<dbReference type="STRING" id="36842.SAMN02194393_01806"/>
<name>A0A1T5KH04_9FIRM</name>
<dbReference type="Proteomes" id="UP000190285">
    <property type="component" value="Unassembled WGS sequence"/>
</dbReference>
<accession>A0A1T5KH04</accession>
<organism evidence="1 2">
    <name type="scientific">Maledivibacter halophilus</name>
    <dbReference type="NCBI Taxonomy" id="36842"/>
    <lineage>
        <taxon>Bacteria</taxon>
        <taxon>Bacillati</taxon>
        <taxon>Bacillota</taxon>
        <taxon>Clostridia</taxon>
        <taxon>Peptostreptococcales</taxon>
        <taxon>Caminicellaceae</taxon>
        <taxon>Maledivibacter</taxon>
    </lineage>
</organism>
<dbReference type="AlphaFoldDB" id="A0A1T5KH04"/>
<evidence type="ECO:0000313" key="2">
    <source>
        <dbReference type="Proteomes" id="UP000190285"/>
    </source>
</evidence>
<dbReference type="OrthoDB" id="362018at2"/>
<evidence type="ECO:0000313" key="1">
    <source>
        <dbReference type="EMBL" id="SKC62987.1"/>
    </source>
</evidence>
<dbReference type="EMBL" id="FUZT01000004">
    <property type="protein sequence ID" value="SKC62987.1"/>
    <property type="molecule type" value="Genomic_DNA"/>
</dbReference>
<sequence length="182" mass="21361">MMERIKVNLDVIEAMLYYWQATSEKEKVGEAYLNDIASMPAMKLIYDEEFNEESVRRALSAISNREMFSGENKKEGRFWNNNMWMLEDLGYTDMMVTPLKTLNLKSLIGKLKNVENSSQYEEIEVAFVPDHLEIYRIVDNKLIVNFFRVKPSLYDESISIGEKDIMEFIEEKIIELLSEKTS</sequence>
<reference evidence="2" key="1">
    <citation type="submission" date="2017-02" db="EMBL/GenBank/DDBJ databases">
        <authorList>
            <person name="Varghese N."/>
            <person name="Submissions S."/>
        </authorList>
    </citation>
    <scope>NUCLEOTIDE SEQUENCE [LARGE SCALE GENOMIC DNA]</scope>
    <source>
        <strain evidence="2">M1</strain>
    </source>
</reference>
<gene>
    <name evidence="1" type="ORF">SAMN02194393_01806</name>
</gene>
<protein>
    <submittedName>
        <fullName evidence="1">Uncharacterized protein</fullName>
    </submittedName>
</protein>
<keyword evidence="2" id="KW-1185">Reference proteome</keyword>
<proteinExistence type="predicted"/>